<dbReference type="EC" id="2.1.1.237" evidence="1"/>
<dbReference type="AlphaFoldDB" id="A0A5P3AA91"/>
<protein>
    <submittedName>
        <fullName evidence="1">Mycinamicin III 3''-O-methyltransferase</fullName>
        <ecNumber evidence="1">2.1.1.237</ecNumber>
    </submittedName>
</protein>
<dbReference type="GO" id="GO:0008168">
    <property type="term" value="F:methyltransferase activity"/>
    <property type="evidence" value="ECO:0007669"/>
    <property type="project" value="UniProtKB-KW"/>
</dbReference>
<evidence type="ECO:0000313" key="1">
    <source>
        <dbReference type="EMBL" id="QEW26222.1"/>
    </source>
</evidence>
<dbReference type="OrthoDB" id="9811332at2"/>
<keyword evidence="1" id="KW-0808">Transferase</keyword>
<dbReference type="EMBL" id="CP031598">
    <property type="protein sequence ID" value="QEW26222.1"/>
    <property type="molecule type" value="Genomic_DNA"/>
</dbReference>
<dbReference type="RefSeq" id="WP_057813542.1">
    <property type="nucleotide sequence ID" value="NZ_CP031598.1"/>
</dbReference>
<dbReference type="SUPFAM" id="SSF53335">
    <property type="entry name" value="S-adenosyl-L-methionine-dependent methyltransferases"/>
    <property type="match status" value="1"/>
</dbReference>
<dbReference type="InterPro" id="IPR008884">
    <property type="entry name" value="TylF_MeTrfase"/>
</dbReference>
<organism evidence="1 2">
    <name type="scientific">Roseovarius indicus</name>
    <dbReference type="NCBI Taxonomy" id="540747"/>
    <lineage>
        <taxon>Bacteria</taxon>
        <taxon>Pseudomonadati</taxon>
        <taxon>Pseudomonadota</taxon>
        <taxon>Alphaproteobacteria</taxon>
        <taxon>Rhodobacterales</taxon>
        <taxon>Roseobacteraceae</taxon>
        <taxon>Roseovarius</taxon>
    </lineage>
</organism>
<dbReference type="GO" id="GO:0032259">
    <property type="term" value="P:methylation"/>
    <property type="evidence" value="ECO:0007669"/>
    <property type="project" value="UniProtKB-KW"/>
</dbReference>
<sequence length="233" mass="26168">MWKAHDNRSGVGARVGARLLRRAGYMPARIYGNLARIATGLGLPYLGDNVRYLQMGLLAQELERRGVEGAIAELGVFRGDFTRLIARAFNNRKYYLFDTFEGFDAEQISQDTARFDAKGHDFSDTSVERVLARVDADATCEMIVRQGLFPDTAKGLEDQFAFVSIDVDLYEPTLEGLRYFYPRMARGGYIMVHDLMADRYRGCREAIYAFCEAEGVTFVPLPDAICSALLVKS</sequence>
<keyword evidence="1" id="KW-0489">Methyltransferase</keyword>
<proteinExistence type="predicted"/>
<dbReference type="PANTHER" id="PTHR40036">
    <property type="entry name" value="MACROCIN O-METHYLTRANSFERASE"/>
    <property type="match status" value="1"/>
</dbReference>
<accession>A0A5P3AA91</accession>
<reference evidence="1 2" key="1">
    <citation type="submission" date="2018-08" db="EMBL/GenBank/DDBJ databases">
        <title>Genetic Globetrotter - A new plasmid hitch-hiking vast phylogenetic and geographic distances.</title>
        <authorList>
            <person name="Vollmers J."/>
            <person name="Petersen J."/>
        </authorList>
    </citation>
    <scope>NUCLEOTIDE SEQUENCE [LARGE SCALE GENOMIC DNA]</scope>
    <source>
        <strain evidence="1 2">DSM 26383</strain>
    </source>
</reference>
<evidence type="ECO:0000313" key="2">
    <source>
        <dbReference type="Proteomes" id="UP000325785"/>
    </source>
</evidence>
<dbReference type="KEGG" id="rid:RIdsm_02019"/>
<gene>
    <name evidence="1" type="primary">mycF</name>
    <name evidence="1" type="ORF">RIdsm_02019</name>
</gene>
<dbReference type="Gene3D" id="3.40.50.150">
    <property type="entry name" value="Vaccinia Virus protein VP39"/>
    <property type="match status" value="1"/>
</dbReference>
<dbReference type="PANTHER" id="PTHR40036:SF1">
    <property type="entry name" value="MACROCIN O-METHYLTRANSFERASE"/>
    <property type="match status" value="1"/>
</dbReference>
<dbReference type="Proteomes" id="UP000325785">
    <property type="component" value="Chromosome"/>
</dbReference>
<dbReference type="Pfam" id="PF05711">
    <property type="entry name" value="TylF"/>
    <property type="match status" value="1"/>
</dbReference>
<name>A0A5P3AA91_9RHOB</name>
<dbReference type="InterPro" id="IPR029063">
    <property type="entry name" value="SAM-dependent_MTases_sf"/>
</dbReference>